<sequence>MESSATIPTRSDQAAIGKEVMLKHFLWKSLGGALQSRHIPIDGTCSSCEESIETICHALFECRVAKNVWRLSGFPLPASGFSPTSVFLNVHHLLTASKKSDTAIGIRLAFPWILWHLWKSRNSLVFEQTRSTPEEIVSKALDEVDGWLRTKDLLINPSADITLHRKWVKPPLNTLKCNIGVSWILPNRNCGVAWIVRDHNGDTLFHSRRSYSAISSSRETLKSLVGRGIIGIPESIEHYNGVFMRTNGRCNAPTTLFPPIPRCDISILHSPKLFGNMEFESLP</sequence>
<dbReference type="InterPro" id="IPR026960">
    <property type="entry name" value="RVT-Znf"/>
</dbReference>
<evidence type="ECO:0000313" key="3">
    <source>
        <dbReference type="Proteomes" id="UP000836841"/>
    </source>
</evidence>
<dbReference type="Pfam" id="PF13966">
    <property type="entry name" value="zf-RVT"/>
    <property type="match status" value="1"/>
</dbReference>
<dbReference type="EMBL" id="OU466863">
    <property type="protein sequence ID" value="CAH2079715.1"/>
    <property type="molecule type" value="Genomic_DNA"/>
</dbReference>
<organism evidence="2 3">
    <name type="scientific">Thlaspi arvense</name>
    <name type="common">Field penny-cress</name>
    <dbReference type="NCBI Taxonomy" id="13288"/>
    <lineage>
        <taxon>Eukaryota</taxon>
        <taxon>Viridiplantae</taxon>
        <taxon>Streptophyta</taxon>
        <taxon>Embryophyta</taxon>
        <taxon>Tracheophyta</taxon>
        <taxon>Spermatophyta</taxon>
        <taxon>Magnoliopsida</taxon>
        <taxon>eudicotyledons</taxon>
        <taxon>Gunneridae</taxon>
        <taxon>Pentapetalae</taxon>
        <taxon>rosids</taxon>
        <taxon>malvids</taxon>
        <taxon>Brassicales</taxon>
        <taxon>Brassicaceae</taxon>
        <taxon>Thlaspideae</taxon>
        <taxon>Thlaspi</taxon>
    </lineage>
</organism>
<evidence type="ECO:0000313" key="2">
    <source>
        <dbReference type="EMBL" id="CAH2079715.1"/>
    </source>
</evidence>
<accession>A0AAU9T7C5</accession>
<dbReference type="AlphaFoldDB" id="A0AAU9T7C5"/>
<name>A0AAU9T7C5_THLAR</name>
<dbReference type="Proteomes" id="UP000836841">
    <property type="component" value="Chromosome 7"/>
</dbReference>
<evidence type="ECO:0000259" key="1">
    <source>
        <dbReference type="Pfam" id="PF13966"/>
    </source>
</evidence>
<reference evidence="2 3" key="1">
    <citation type="submission" date="2022-03" db="EMBL/GenBank/DDBJ databases">
        <authorList>
            <person name="Nunn A."/>
            <person name="Chopra R."/>
            <person name="Nunn A."/>
            <person name="Contreras Garrido A."/>
        </authorList>
    </citation>
    <scope>NUCLEOTIDE SEQUENCE [LARGE SCALE GENOMIC DNA]</scope>
</reference>
<proteinExistence type="predicted"/>
<gene>
    <name evidence="2" type="ORF">TAV2_LOCUS23180</name>
</gene>
<keyword evidence="3" id="KW-1185">Reference proteome</keyword>
<feature type="domain" description="Reverse transcriptase zinc-binding" evidence="1">
    <location>
        <begin position="33"/>
        <end position="69"/>
    </location>
</feature>
<protein>
    <recommendedName>
        <fullName evidence="1">Reverse transcriptase zinc-binding domain-containing protein</fullName>
    </recommendedName>
</protein>